<feature type="compositionally biased region" description="Gly residues" evidence="2">
    <location>
        <begin position="1"/>
        <end position="10"/>
    </location>
</feature>
<feature type="compositionally biased region" description="Pro residues" evidence="2">
    <location>
        <begin position="184"/>
        <end position="195"/>
    </location>
</feature>
<feature type="region of interest" description="Disordered" evidence="2">
    <location>
        <begin position="181"/>
        <end position="216"/>
    </location>
</feature>
<organism evidence="3 4">
    <name type="scientific">Vitrella brassicaformis (strain CCMP3155)</name>
    <dbReference type="NCBI Taxonomy" id="1169540"/>
    <lineage>
        <taxon>Eukaryota</taxon>
        <taxon>Sar</taxon>
        <taxon>Alveolata</taxon>
        <taxon>Colpodellida</taxon>
        <taxon>Vitrellaceae</taxon>
        <taxon>Vitrella</taxon>
    </lineage>
</organism>
<feature type="region of interest" description="Disordered" evidence="2">
    <location>
        <begin position="313"/>
        <end position="428"/>
    </location>
</feature>
<feature type="compositionally biased region" description="Acidic residues" evidence="2">
    <location>
        <begin position="378"/>
        <end position="398"/>
    </location>
</feature>
<evidence type="ECO:0000313" key="4">
    <source>
        <dbReference type="Proteomes" id="UP000041254"/>
    </source>
</evidence>
<feature type="compositionally biased region" description="Acidic residues" evidence="2">
    <location>
        <begin position="314"/>
        <end position="351"/>
    </location>
</feature>
<proteinExistence type="predicted"/>
<evidence type="ECO:0000313" key="3">
    <source>
        <dbReference type="EMBL" id="CEM02572.1"/>
    </source>
</evidence>
<sequence>MSMSDVGGGAPPKRHRTQEGEELVASSIRQSSIAEGMAQLEERIASLQSHVEQATREATDVQELFKTTVAAQTPFLAQKWPGVLSALSSAADGLRGIDGGVKGTCRPIGWAEPPPPRHLSDDLSADLWRDVIYPMLSADEAVCSARPTSKTHGSQLVDETFMLTRIDKDLKKYSLTGLIDVERPTPPIHTTPTPTPTAADTDPPGGTPTYPQPASDAVTPAERIRLFRYLSASAYALERGGELLRQQMADFINLARNYKLIKTLPLRLAADWMAEHLPSKTAFDELPLALAVYKTFGHMLSCQGDSLALRRVDEQDDENENESENDQDSDSDLEDDDMGDERGDEEQDDDTDQHQQEGQGGQPNDADGQQQGGGNAEISEEQGDDAMGDGSEQDEGDNEAAVQQQQEGAGGDGAGGQPGDGSGGGVTSQRYRIGTVRFTTVPLTGLPLTHPYRSTYDHSDPVVRSGGSLLPSFTEILKRTVLRRWYDVTAGGMGAEGVEEKLVRSVDVGRDDSRYQSLMTARSIEGCKTVDIIDEDRFGLGDGGRLRLIILKGTAANDTIAVHLWVANGIINLWTTEATDIERHPVAVAAARPLLGKYGLERTVLR</sequence>
<reference evidence="3 4" key="1">
    <citation type="submission" date="2014-11" db="EMBL/GenBank/DDBJ databases">
        <authorList>
            <person name="Zhu J."/>
            <person name="Qi W."/>
            <person name="Song R."/>
        </authorList>
    </citation>
    <scope>NUCLEOTIDE SEQUENCE [LARGE SCALE GENOMIC DNA]</scope>
</reference>
<feature type="compositionally biased region" description="Gly residues" evidence="2">
    <location>
        <begin position="408"/>
        <end position="426"/>
    </location>
</feature>
<evidence type="ECO:0000256" key="2">
    <source>
        <dbReference type="SAM" id="MobiDB-lite"/>
    </source>
</evidence>
<name>A0A0G4EVW4_VITBC</name>
<feature type="compositionally biased region" description="Low complexity" evidence="2">
    <location>
        <begin position="196"/>
        <end position="213"/>
    </location>
</feature>
<gene>
    <name evidence="3" type="ORF">Vbra_13689</name>
</gene>
<feature type="region of interest" description="Disordered" evidence="2">
    <location>
        <begin position="1"/>
        <end position="24"/>
    </location>
</feature>
<dbReference type="InParanoid" id="A0A0G4EVW4"/>
<dbReference type="STRING" id="1169540.A0A0G4EVW4"/>
<dbReference type="VEuPathDB" id="CryptoDB:Vbra_13689"/>
<evidence type="ECO:0000256" key="1">
    <source>
        <dbReference type="SAM" id="Coils"/>
    </source>
</evidence>
<accession>A0A0G4EVW4</accession>
<dbReference type="AlphaFoldDB" id="A0A0G4EVW4"/>
<feature type="coiled-coil region" evidence="1">
    <location>
        <begin position="37"/>
        <end position="64"/>
    </location>
</feature>
<protein>
    <submittedName>
        <fullName evidence="3">Uncharacterized protein</fullName>
    </submittedName>
</protein>
<dbReference type="PhylomeDB" id="A0A0G4EVW4"/>
<keyword evidence="4" id="KW-1185">Reference proteome</keyword>
<dbReference type="EMBL" id="CDMY01000330">
    <property type="protein sequence ID" value="CEM02572.1"/>
    <property type="molecule type" value="Genomic_DNA"/>
</dbReference>
<dbReference type="Proteomes" id="UP000041254">
    <property type="component" value="Unassembled WGS sequence"/>
</dbReference>
<keyword evidence="1" id="KW-0175">Coiled coil</keyword>